<dbReference type="AlphaFoldDB" id="A0A1S8CUQ8"/>
<evidence type="ECO:0000313" key="4">
    <source>
        <dbReference type="EMBL" id="ONG40885.1"/>
    </source>
</evidence>
<comment type="catalytic activity">
    <reaction evidence="3">
        <text>thymidine + phosphate = 2-deoxy-alpha-D-ribose 1-phosphate + thymine</text>
        <dbReference type="Rhea" id="RHEA:16037"/>
        <dbReference type="ChEBI" id="CHEBI:17748"/>
        <dbReference type="ChEBI" id="CHEBI:17821"/>
        <dbReference type="ChEBI" id="CHEBI:43474"/>
        <dbReference type="ChEBI" id="CHEBI:57259"/>
        <dbReference type="EC" id="2.4.2.2"/>
    </reaction>
</comment>
<organism evidence="4 5">
    <name type="scientific">Alkanindiges hydrocarboniclasticus</name>
    <dbReference type="NCBI Taxonomy" id="1907941"/>
    <lineage>
        <taxon>Bacteria</taxon>
        <taxon>Pseudomonadati</taxon>
        <taxon>Pseudomonadota</taxon>
        <taxon>Gammaproteobacteria</taxon>
        <taxon>Moraxellales</taxon>
        <taxon>Moraxellaceae</taxon>
        <taxon>Alkanindiges</taxon>
    </lineage>
</organism>
<comment type="catalytic activity">
    <reaction evidence="3">
        <text>a purine D-ribonucleoside + phosphate = a purine nucleobase + alpha-D-ribose 1-phosphate</text>
        <dbReference type="Rhea" id="RHEA:19805"/>
        <dbReference type="ChEBI" id="CHEBI:26386"/>
        <dbReference type="ChEBI" id="CHEBI:43474"/>
        <dbReference type="ChEBI" id="CHEBI:57720"/>
        <dbReference type="ChEBI" id="CHEBI:142355"/>
        <dbReference type="EC" id="2.4.2.1"/>
    </reaction>
</comment>
<comment type="caution">
    <text evidence="4">The sequence shown here is derived from an EMBL/GenBank/DDBJ whole genome shotgun (WGS) entry which is preliminary data.</text>
</comment>
<comment type="catalytic activity">
    <reaction evidence="3">
        <text>inosine + phosphate = alpha-D-ribose 1-phosphate + hypoxanthine</text>
        <dbReference type="Rhea" id="RHEA:27646"/>
        <dbReference type="ChEBI" id="CHEBI:17368"/>
        <dbReference type="ChEBI" id="CHEBI:17596"/>
        <dbReference type="ChEBI" id="CHEBI:43474"/>
        <dbReference type="ChEBI" id="CHEBI:57720"/>
        <dbReference type="EC" id="2.4.2.1"/>
    </reaction>
</comment>
<dbReference type="STRING" id="1907941.BKE30_06725"/>
<proteinExistence type="inferred from homology"/>
<sequence length="108" mass="12241">MNPAQFDQVTVIKKANIYFDGKCISHTIQFDDGSKKTVGVILPTEKPLVFETHVPERMEIISGECRVKIADQPESELYRAGQSFYVPGSSRFFIETQEPLDYVCHLEG</sequence>
<evidence type="ECO:0000313" key="5">
    <source>
        <dbReference type="Proteomes" id="UP000192132"/>
    </source>
</evidence>
<dbReference type="PANTHER" id="PTHR36540">
    <property type="entry name" value="PYRIMIDINE/PURINE NUCLEOSIDE PHOSPHORYLASE"/>
    <property type="match status" value="1"/>
</dbReference>
<dbReference type="RefSeq" id="WP_076877899.1">
    <property type="nucleotide sequence ID" value="NZ_MLCN01000016.1"/>
</dbReference>
<dbReference type="InterPro" id="IPR014710">
    <property type="entry name" value="RmlC-like_jellyroll"/>
</dbReference>
<keyword evidence="2 3" id="KW-0808">Transferase</keyword>
<keyword evidence="1 3" id="KW-0328">Glycosyltransferase</keyword>
<accession>A0A1S8CUQ8</accession>
<gene>
    <name evidence="3" type="primary">ppnP</name>
    <name evidence="4" type="ORF">BKE30_06725</name>
</gene>
<dbReference type="SUPFAM" id="SSF51182">
    <property type="entry name" value="RmlC-like cupins"/>
    <property type="match status" value="1"/>
</dbReference>
<dbReference type="Gene3D" id="2.60.120.10">
    <property type="entry name" value="Jelly Rolls"/>
    <property type="match status" value="1"/>
</dbReference>
<evidence type="ECO:0000256" key="2">
    <source>
        <dbReference type="ARBA" id="ARBA00022679"/>
    </source>
</evidence>
<dbReference type="OrthoDB" id="9793848at2"/>
<dbReference type="GO" id="GO:0005829">
    <property type="term" value="C:cytosol"/>
    <property type="evidence" value="ECO:0007669"/>
    <property type="project" value="TreeGrafter"/>
</dbReference>
<protein>
    <recommendedName>
        <fullName evidence="3">Pyrimidine/purine nucleoside phosphorylase</fullName>
        <ecNumber evidence="3">2.4.2.1</ecNumber>
        <ecNumber evidence="3">2.4.2.2</ecNumber>
    </recommendedName>
    <alternativeName>
        <fullName evidence="3">Adenosine phosphorylase</fullName>
    </alternativeName>
    <alternativeName>
        <fullName evidence="3">Cytidine phosphorylase</fullName>
    </alternativeName>
    <alternativeName>
        <fullName evidence="3">Guanosine phosphorylase</fullName>
    </alternativeName>
    <alternativeName>
        <fullName evidence="3">Inosine phosphorylase</fullName>
    </alternativeName>
    <alternativeName>
        <fullName evidence="3">Thymidine phosphorylase</fullName>
    </alternativeName>
    <alternativeName>
        <fullName evidence="3">Uridine phosphorylase</fullName>
    </alternativeName>
    <alternativeName>
        <fullName evidence="3">Xanthosine phosphorylase</fullName>
    </alternativeName>
</protein>
<dbReference type="InterPro" id="IPR009664">
    <property type="entry name" value="Ppnp"/>
</dbReference>
<dbReference type="EMBL" id="MLCN01000016">
    <property type="protein sequence ID" value="ONG40885.1"/>
    <property type="molecule type" value="Genomic_DNA"/>
</dbReference>
<comment type="similarity">
    <text evidence="3">Belongs to the nucleoside phosphorylase PpnP family.</text>
</comment>
<dbReference type="HAMAP" id="MF_01537">
    <property type="entry name" value="Nucleos_phosphorylase_PpnP"/>
    <property type="match status" value="1"/>
</dbReference>
<dbReference type="EC" id="2.4.2.1" evidence="3"/>
<dbReference type="PANTHER" id="PTHR36540:SF1">
    <property type="entry name" value="PYRIMIDINE_PURINE NUCLEOSIDE PHOSPHORYLASE"/>
    <property type="match status" value="1"/>
</dbReference>
<dbReference type="Proteomes" id="UP000192132">
    <property type="component" value="Unassembled WGS sequence"/>
</dbReference>
<dbReference type="GO" id="GO:0004850">
    <property type="term" value="F:uridine phosphorylase activity"/>
    <property type="evidence" value="ECO:0007669"/>
    <property type="project" value="RHEA"/>
</dbReference>
<evidence type="ECO:0000256" key="3">
    <source>
        <dbReference type="HAMAP-Rule" id="MF_01537"/>
    </source>
</evidence>
<comment type="catalytic activity">
    <reaction evidence="3">
        <text>xanthosine + phosphate = alpha-D-ribose 1-phosphate + xanthine</text>
        <dbReference type="Rhea" id="RHEA:27638"/>
        <dbReference type="ChEBI" id="CHEBI:17712"/>
        <dbReference type="ChEBI" id="CHEBI:18107"/>
        <dbReference type="ChEBI" id="CHEBI:43474"/>
        <dbReference type="ChEBI" id="CHEBI:57720"/>
        <dbReference type="EC" id="2.4.2.1"/>
    </reaction>
</comment>
<comment type="catalytic activity">
    <reaction evidence="3">
        <text>guanosine + phosphate = alpha-D-ribose 1-phosphate + guanine</text>
        <dbReference type="Rhea" id="RHEA:13233"/>
        <dbReference type="ChEBI" id="CHEBI:16235"/>
        <dbReference type="ChEBI" id="CHEBI:16750"/>
        <dbReference type="ChEBI" id="CHEBI:43474"/>
        <dbReference type="ChEBI" id="CHEBI:57720"/>
        <dbReference type="EC" id="2.4.2.1"/>
    </reaction>
</comment>
<dbReference type="GO" id="GO:0009032">
    <property type="term" value="F:thymidine phosphorylase activity"/>
    <property type="evidence" value="ECO:0007669"/>
    <property type="project" value="RHEA"/>
</dbReference>
<keyword evidence="5" id="KW-1185">Reference proteome</keyword>
<dbReference type="Pfam" id="PF06865">
    <property type="entry name" value="Ppnp"/>
    <property type="match status" value="1"/>
</dbReference>
<comment type="catalytic activity">
    <reaction evidence="3">
        <text>adenosine + phosphate = alpha-D-ribose 1-phosphate + adenine</text>
        <dbReference type="Rhea" id="RHEA:27642"/>
        <dbReference type="ChEBI" id="CHEBI:16335"/>
        <dbReference type="ChEBI" id="CHEBI:16708"/>
        <dbReference type="ChEBI" id="CHEBI:43474"/>
        <dbReference type="ChEBI" id="CHEBI:57720"/>
        <dbReference type="EC" id="2.4.2.1"/>
    </reaction>
</comment>
<dbReference type="EC" id="2.4.2.2" evidence="3"/>
<comment type="catalytic activity">
    <reaction evidence="3">
        <text>uridine + phosphate = alpha-D-ribose 1-phosphate + uracil</text>
        <dbReference type="Rhea" id="RHEA:24388"/>
        <dbReference type="ChEBI" id="CHEBI:16704"/>
        <dbReference type="ChEBI" id="CHEBI:17568"/>
        <dbReference type="ChEBI" id="CHEBI:43474"/>
        <dbReference type="ChEBI" id="CHEBI:57720"/>
        <dbReference type="EC" id="2.4.2.2"/>
    </reaction>
</comment>
<evidence type="ECO:0000256" key="1">
    <source>
        <dbReference type="ARBA" id="ARBA00022676"/>
    </source>
</evidence>
<dbReference type="GO" id="GO:0047975">
    <property type="term" value="F:guanosine phosphorylase activity"/>
    <property type="evidence" value="ECO:0007669"/>
    <property type="project" value="RHEA"/>
</dbReference>
<comment type="catalytic activity">
    <reaction evidence="3">
        <text>cytidine + phosphate = cytosine + alpha-D-ribose 1-phosphate</text>
        <dbReference type="Rhea" id="RHEA:52540"/>
        <dbReference type="ChEBI" id="CHEBI:16040"/>
        <dbReference type="ChEBI" id="CHEBI:17562"/>
        <dbReference type="ChEBI" id="CHEBI:43474"/>
        <dbReference type="ChEBI" id="CHEBI:57720"/>
        <dbReference type="EC" id="2.4.2.2"/>
    </reaction>
</comment>
<comment type="function">
    <text evidence="3">Catalyzes the phosphorolysis of diverse nucleosides, yielding D-ribose 1-phosphate and the respective free bases. Can use uridine, adenosine, guanosine, cytidine, thymidine, inosine and xanthosine as substrates. Also catalyzes the reverse reactions.</text>
</comment>
<dbReference type="CDD" id="cd20296">
    <property type="entry name" value="cupin_PpnP-like"/>
    <property type="match status" value="1"/>
</dbReference>
<reference evidence="4 5" key="1">
    <citation type="submission" date="2016-10" db="EMBL/GenBank/DDBJ databases">
        <title>Draft Genome sequence of Alkanindiges sp. strain H1.</title>
        <authorList>
            <person name="Subhash Y."/>
            <person name="Lee S."/>
        </authorList>
    </citation>
    <scope>NUCLEOTIDE SEQUENCE [LARGE SCALE GENOMIC DNA]</scope>
    <source>
        <strain evidence="4 5">H1</strain>
    </source>
</reference>
<dbReference type="InterPro" id="IPR011051">
    <property type="entry name" value="RmlC_Cupin_sf"/>
</dbReference>
<dbReference type="GO" id="GO:0004731">
    <property type="term" value="F:purine-nucleoside phosphorylase activity"/>
    <property type="evidence" value="ECO:0007669"/>
    <property type="project" value="UniProtKB-UniRule"/>
</dbReference>
<name>A0A1S8CUQ8_9GAMM</name>